<dbReference type="PANTHER" id="PTHR19848:SF8">
    <property type="entry name" value="F-BOX AND WD REPEAT DOMAIN CONTAINING 7"/>
    <property type="match status" value="1"/>
</dbReference>
<dbReference type="Gene3D" id="2.130.10.10">
    <property type="entry name" value="YVTN repeat-like/Quinoprotein amine dehydrogenase"/>
    <property type="match status" value="2"/>
</dbReference>
<feature type="repeat" description="WD" evidence="3">
    <location>
        <begin position="332"/>
        <end position="373"/>
    </location>
</feature>
<name>E7C1W3_9GAMM</name>
<dbReference type="SMART" id="SM00320">
    <property type="entry name" value="WD40"/>
    <property type="match status" value="6"/>
</dbReference>
<dbReference type="SUPFAM" id="SSF50998">
    <property type="entry name" value="Quinoprotein alcohol dehydrogenase-like"/>
    <property type="match status" value="1"/>
</dbReference>
<dbReference type="PROSITE" id="PS50082">
    <property type="entry name" value="WD_REPEATS_2"/>
    <property type="match status" value="4"/>
</dbReference>
<feature type="repeat" description="WD" evidence="3">
    <location>
        <begin position="96"/>
        <end position="131"/>
    </location>
</feature>
<dbReference type="InterPro" id="IPR011047">
    <property type="entry name" value="Quinoprotein_ADH-like_sf"/>
</dbReference>
<feature type="repeat" description="WD" evidence="3">
    <location>
        <begin position="247"/>
        <end position="288"/>
    </location>
</feature>
<sequence>MLHFGMFVASIAQNTLILWETSTATTLEKTKFKKNLIVSWEVLKSGLKFKTKFRLRNQTFAKVIAFNRNSEIVLVGDKIYGCMDVYKISGEQLFRCSGHIGSITSLSWAEDELHIVSSGSDGKTLVWDANTYACKGIVDQHHDTIISSGFVMNNIDANAEKDFKDSNDDTKVKTILTVDKYSVKVINKILKEKKMFEQKNYINYHRSMPLKNKSIGNYSSSIQLNNSVSSQSSKDDLNVPILDNLSLRLHQRKITCTSFSCDSSRALSGCAQGAINVWSYESGETLDILSTQVNDPVSQVQFSPTDKFILAGFNKGIIRLWNGTDYTFFREFEWHTSKISAITFSKNSEFFVSGSVTGVLQSWNTISGKFAKYASNVSNGDGNEINEDDLNGAEILALNNMHKHPVELLILTRDETSVISCSRTGELRVFSVNTFELLYVNTDFQNLKGYKRIVFRYKASSIPSIIGIIDGRLKSLDIKELVDLSKGTMKIWHEDLELQKGISTIKNEIYLRFKSLTDAVSKMEKETLLEHVNSSLKKLQFKMNPLVDEGLLGSFVDGNIIDVCNRSSTYVFTPTKTTVCIKDISTGVTFPVFESYGDVQSICFHPQDKSILMVGDDLGNVYILRNNISSYEKLDEPGFE</sequence>
<protein>
    <submittedName>
        <fullName evidence="4">FOG: WD40 repeat</fullName>
    </submittedName>
</protein>
<reference evidence="4" key="1">
    <citation type="submission" date="2010-01" db="EMBL/GenBank/DDBJ databases">
        <title>Genome fragments of uncultured bacteria from the North Pacific subtropical Gyre.</title>
        <authorList>
            <person name="Pham V.D."/>
            <person name="Delong E.F."/>
        </authorList>
    </citation>
    <scope>NUCLEOTIDE SEQUENCE</scope>
</reference>
<dbReference type="AlphaFoldDB" id="E7C1W3"/>
<dbReference type="InterPro" id="IPR001680">
    <property type="entry name" value="WD40_rpt"/>
</dbReference>
<dbReference type="InterPro" id="IPR015943">
    <property type="entry name" value="WD40/YVTN_repeat-like_dom_sf"/>
</dbReference>
<dbReference type="PANTHER" id="PTHR19848">
    <property type="entry name" value="WD40 REPEAT PROTEIN"/>
    <property type="match status" value="1"/>
</dbReference>
<dbReference type="EMBL" id="GU567954">
    <property type="protein sequence ID" value="ADI21437.1"/>
    <property type="molecule type" value="Genomic_DNA"/>
</dbReference>
<evidence type="ECO:0000313" key="4">
    <source>
        <dbReference type="EMBL" id="ADI21437.1"/>
    </source>
</evidence>
<dbReference type="Pfam" id="PF00400">
    <property type="entry name" value="WD40"/>
    <property type="match status" value="4"/>
</dbReference>
<evidence type="ECO:0000256" key="2">
    <source>
        <dbReference type="ARBA" id="ARBA00022737"/>
    </source>
</evidence>
<proteinExistence type="predicted"/>
<dbReference type="PROSITE" id="PS50294">
    <property type="entry name" value="WD_REPEATS_REGION"/>
    <property type="match status" value="1"/>
</dbReference>
<accession>E7C1W3</accession>
<dbReference type="PROSITE" id="PS00678">
    <property type="entry name" value="WD_REPEATS_1"/>
    <property type="match status" value="1"/>
</dbReference>
<keyword evidence="2" id="KW-0677">Repeat</keyword>
<evidence type="ECO:0000256" key="3">
    <source>
        <dbReference type="PROSITE-ProRule" id="PRU00221"/>
    </source>
</evidence>
<dbReference type="InterPro" id="IPR019775">
    <property type="entry name" value="WD40_repeat_CS"/>
</dbReference>
<organism evidence="4">
    <name type="scientific">uncultured gamma proteobacterium HF0010_26J14</name>
    <dbReference type="NCBI Taxonomy" id="723564"/>
    <lineage>
        <taxon>Bacteria</taxon>
        <taxon>Pseudomonadati</taxon>
        <taxon>Pseudomonadota</taxon>
        <taxon>Gammaproteobacteria</taxon>
        <taxon>environmental samples</taxon>
    </lineage>
</organism>
<keyword evidence="1 3" id="KW-0853">WD repeat</keyword>
<evidence type="ECO:0000256" key="1">
    <source>
        <dbReference type="ARBA" id="ARBA00022574"/>
    </source>
</evidence>
<feature type="repeat" description="WD" evidence="3">
    <location>
        <begin position="290"/>
        <end position="322"/>
    </location>
</feature>